<sequence>MMARAVIRKPEIPCFVLNSQVRVADWEQVCGTHQGQQQIPTLRPKAGHRTVLTNRATNAFFSCKADAIHTGQNRLLHLRILLMQQLLAFAASLFWQCGTFHRTGRSKASIWPELRPHFRCCQSRPSRSGQSCILSQVNQCQITNPKLPFRWSPRINALSPNRTWAPARQAESRPPRRKLESNETAR</sequence>
<name>A0A0P1G856_9RHOB</name>
<reference evidence="2 3" key="1">
    <citation type="submission" date="2015-09" db="EMBL/GenBank/DDBJ databases">
        <authorList>
            <consortium name="Swine Surveillance"/>
        </authorList>
    </citation>
    <scope>NUCLEOTIDE SEQUENCE [LARGE SCALE GENOMIC DNA]</scope>
    <source>
        <strain evidence="2 3">CECT 7557</strain>
    </source>
</reference>
<keyword evidence="3" id="KW-1185">Reference proteome</keyword>
<evidence type="ECO:0000313" key="3">
    <source>
        <dbReference type="Proteomes" id="UP000052022"/>
    </source>
</evidence>
<organism evidence="2 3">
    <name type="scientific">Tritonibacter multivorans</name>
    <dbReference type="NCBI Taxonomy" id="928856"/>
    <lineage>
        <taxon>Bacteria</taxon>
        <taxon>Pseudomonadati</taxon>
        <taxon>Pseudomonadota</taxon>
        <taxon>Alphaproteobacteria</taxon>
        <taxon>Rhodobacterales</taxon>
        <taxon>Paracoccaceae</taxon>
        <taxon>Tritonibacter</taxon>
    </lineage>
</organism>
<accession>A0A0P1G856</accession>
<feature type="compositionally biased region" description="Basic and acidic residues" evidence="1">
    <location>
        <begin position="170"/>
        <end position="186"/>
    </location>
</feature>
<protein>
    <submittedName>
        <fullName evidence="2">Uncharacterized protein</fullName>
    </submittedName>
</protein>
<evidence type="ECO:0000313" key="2">
    <source>
        <dbReference type="EMBL" id="CUH77660.1"/>
    </source>
</evidence>
<dbReference type="Proteomes" id="UP000052022">
    <property type="component" value="Unassembled WGS sequence"/>
</dbReference>
<feature type="region of interest" description="Disordered" evidence="1">
    <location>
        <begin position="162"/>
        <end position="186"/>
    </location>
</feature>
<dbReference type="EMBL" id="CYSD01000020">
    <property type="protein sequence ID" value="CUH77660.1"/>
    <property type="molecule type" value="Genomic_DNA"/>
</dbReference>
<evidence type="ECO:0000256" key="1">
    <source>
        <dbReference type="SAM" id="MobiDB-lite"/>
    </source>
</evidence>
<gene>
    <name evidence="2" type="ORF">TRM7557_01485</name>
</gene>
<proteinExistence type="predicted"/>
<dbReference type="AlphaFoldDB" id="A0A0P1G856"/>